<dbReference type="Proteomes" id="UP000828390">
    <property type="component" value="Unassembled WGS sequence"/>
</dbReference>
<reference evidence="1" key="1">
    <citation type="journal article" date="2019" name="bioRxiv">
        <title>The Genome of the Zebra Mussel, Dreissena polymorpha: A Resource for Invasive Species Research.</title>
        <authorList>
            <person name="McCartney M.A."/>
            <person name="Auch B."/>
            <person name="Kono T."/>
            <person name="Mallez S."/>
            <person name="Zhang Y."/>
            <person name="Obille A."/>
            <person name="Becker A."/>
            <person name="Abrahante J.E."/>
            <person name="Garbe J."/>
            <person name="Badalamenti J.P."/>
            <person name="Herman A."/>
            <person name="Mangelson H."/>
            <person name="Liachko I."/>
            <person name="Sullivan S."/>
            <person name="Sone E.D."/>
            <person name="Koren S."/>
            <person name="Silverstein K.A.T."/>
            <person name="Beckman K.B."/>
            <person name="Gohl D.M."/>
        </authorList>
    </citation>
    <scope>NUCLEOTIDE SEQUENCE</scope>
    <source>
        <strain evidence="1">Duluth1</strain>
        <tissue evidence="1">Whole animal</tissue>
    </source>
</reference>
<reference evidence="1" key="2">
    <citation type="submission" date="2020-11" db="EMBL/GenBank/DDBJ databases">
        <authorList>
            <person name="McCartney M.A."/>
            <person name="Auch B."/>
            <person name="Kono T."/>
            <person name="Mallez S."/>
            <person name="Becker A."/>
            <person name="Gohl D.M."/>
            <person name="Silverstein K.A.T."/>
            <person name="Koren S."/>
            <person name="Bechman K.B."/>
            <person name="Herman A."/>
            <person name="Abrahante J.E."/>
            <person name="Garbe J."/>
        </authorList>
    </citation>
    <scope>NUCLEOTIDE SEQUENCE</scope>
    <source>
        <strain evidence="1">Duluth1</strain>
        <tissue evidence="1">Whole animal</tissue>
    </source>
</reference>
<accession>A0A9D4GG07</accession>
<dbReference type="EMBL" id="JAIWYP010000005">
    <property type="protein sequence ID" value="KAH3816519.1"/>
    <property type="molecule type" value="Genomic_DNA"/>
</dbReference>
<comment type="caution">
    <text evidence="1">The sequence shown here is derived from an EMBL/GenBank/DDBJ whole genome shotgun (WGS) entry which is preliminary data.</text>
</comment>
<keyword evidence="2" id="KW-1185">Reference proteome</keyword>
<evidence type="ECO:0000313" key="1">
    <source>
        <dbReference type="EMBL" id="KAH3816519.1"/>
    </source>
</evidence>
<evidence type="ECO:0000313" key="2">
    <source>
        <dbReference type="Proteomes" id="UP000828390"/>
    </source>
</evidence>
<name>A0A9D4GG07_DREPO</name>
<protein>
    <submittedName>
        <fullName evidence="1">Uncharacterized protein</fullName>
    </submittedName>
</protein>
<gene>
    <name evidence="1" type="ORF">DPMN_118036</name>
</gene>
<sequence length="77" mass="8748">MMPCQNLTASNQDRQIKVLAKTVLKTKSFNQWQADKIFEYFLLDTLDMGKALLGTHCLAGKNLDRACFMDPLQKPVT</sequence>
<organism evidence="1 2">
    <name type="scientific">Dreissena polymorpha</name>
    <name type="common">Zebra mussel</name>
    <name type="synonym">Mytilus polymorpha</name>
    <dbReference type="NCBI Taxonomy" id="45954"/>
    <lineage>
        <taxon>Eukaryota</taxon>
        <taxon>Metazoa</taxon>
        <taxon>Spiralia</taxon>
        <taxon>Lophotrochozoa</taxon>
        <taxon>Mollusca</taxon>
        <taxon>Bivalvia</taxon>
        <taxon>Autobranchia</taxon>
        <taxon>Heteroconchia</taxon>
        <taxon>Euheterodonta</taxon>
        <taxon>Imparidentia</taxon>
        <taxon>Neoheterodontei</taxon>
        <taxon>Myida</taxon>
        <taxon>Dreissenoidea</taxon>
        <taxon>Dreissenidae</taxon>
        <taxon>Dreissena</taxon>
    </lineage>
</organism>
<proteinExistence type="predicted"/>
<dbReference type="AlphaFoldDB" id="A0A9D4GG07"/>